<proteinExistence type="predicted"/>
<sequence>MHTVFRISEVQKIDTQSPLYQVDLKLTSDDDQQLRQLTGHIREESSGNTGWHRM</sequence>
<gene>
    <name evidence="1" type="ORF">JBS370_LOCUS39139</name>
</gene>
<dbReference type="Proteomes" id="UP000663836">
    <property type="component" value="Unassembled WGS sequence"/>
</dbReference>
<dbReference type="AlphaFoldDB" id="A0A820FMW5"/>
<protein>
    <submittedName>
        <fullName evidence="1">Uncharacterized protein</fullName>
    </submittedName>
</protein>
<evidence type="ECO:0000313" key="1">
    <source>
        <dbReference type="EMBL" id="CAF4262922.1"/>
    </source>
</evidence>
<evidence type="ECO:0000313" key="2">
    <source>
        <dbReference type="Proteomes" id="UP000663836"/>
    </source>
</evidence>
<reference evidence="1" key="1">
    <citation type="submission" date="2021-02" db="EMBL/GenBank/DDBJ databases">
        <authorList>
            <person name="Nowell W R."/>
        </authorList>
    </citation>
    <scope>NUCLEOTIDE SEQUENCE</scope>
</reference>
<feature type="non-terminal residue" evidence="1">
    <location>
        <position position="54"/>
    </location>
</feature>
<accession>A0A820FMW5</accession>
<comment type="caution">
    <text evidence="1">The sequence shown here is derived from an EMBL/GenBank/DDBJ whole genome shotgun (WGS) entry which is preliminary data.</text>
</comment>
<name>A0A820FMW5_9BILA</name>
<organism evidence="1 2">
    <name type="scientific">Rotaria sordida</name>
    <dbReference type="NCBI Taxonomy" id="392033"/>
    <lineage>
        <taxon>Eukaryota</taxon>
        <taxon>Metazoa</taxon>
        <taxon>Spiralia</taxon>
        <taxon>Gnathifera</taxon>
        <taxon>Rotifera</taxon>
        <taxon>Eurotatoria</taxon>
        <taxon>Bdelloidea</taxon>
        <taxon>Philodinida</taxon>
        <taxon>Philodinidae</taxon>
        <taxon>Rotaria</taxon>
    </lineage>
</organism>
<dbReference type="EMBL" id="CAJOBD010025253">
    <property type="protein sequence ID" value="CAF4262922.1"/>
    <property type="molecule type" value="Genomic_DNA"/>
</dbReference>